<name>E3M1E4_CAERE</name>
<dbReference type="Proteomes" id="UP000008281">
    <property type="component" value="Unassembled WGS sequence"/>
</dbReference>
<sequence>MQNGHFFHPYRMQQQQQYRQPGQGDWNAFHQRQMQVVADPMPMPEAQRRQQEMDAYVQRQEERIRKLLEDQRIKDHEAETRRLQSNAIIATQNNEKEELQKKNDELHRKNADLKIDLDIANHRITDQNLKINAYVQKFGILESTEGISSSLPSVPPHHHRAFPSLPSTSDSDIIDVPVNAFEVVVQSWRQWWSIHERPLPGVGKKQKLTHTFTNHCSDVHHFVFDPRKTKVLPQRVEKPSSNLNLYRFMFKINHKGATVKVDDAWAELSKEERLEWRNHCETLKMWQIYQIQHGWIVHKRPTVKKEVVTYDYPA</sequence>
<organism evidence="2">
    <name type="scientific">Caenorhabditis remanei</name>
    <name type="common">Caenorhabditis vulgaris</name>
    <dbReference type="NCBI Taxonomy" id="31234"/>
    <lineage>
        <taxon>Eukaryota</taxon>
        <taxon>Metazoa</taxon>
        <taxon>Ecdysozoa</taxon>
        <taxon>Nematoda</taxon>
        <taxon>Chromadorea</taxon>
        <taxon>Rhabditida</taxon>
        <taxon>Rhabditina</taxon>
        <taxon>Rhabditomorpha</taxon>
        <taxon>Rhabditoidea</taxon>
        <taxon>Rhabditidae</taxon>
        <taxon>Peloderinae</taxon>
        <taxon>Caenorhabditis</taxon>
    </lineage>
</organism>
<proteinExistence type="predicted"/>
<evidence type="ECO:0000313" key="2">
    <source>
        <dbReference type="Proteomes" id="UP000008281"/>
    </source>
</evidence>
<dbReference type="AlphaFoldDB" id="E3M1E4"/>
<reference evidence="1" key="1">
    <citation type="submission" date="2007-07" db="EMBL/GenBank/DDBJ databases">
        <title>PCAP assembly of the Caenorhabditis remanei genome.</title>
        <authorList>
            <consortium name="The Caenorhabditis remanei Sequencing Consortium"/>
            <person name="Wilson R.K."/>
        </authorList>
    </citation>
    <scope>NUCLEOTIDE SEQUENCE [LARGE SCALE GENOMIC DNA]</scope>
    <source>
        <strain evidence="1">PB4641</strain>
    </source>
</reference>
<dbReference type="EMBL" id="DS268421">
    <property type="protein sequence ID" value="EFO88652.1"/>
    <property type="molecule type" value="Genomic_DNA"/>
</dbReference>
<keyword evidence="2" id="KW-1185">Reference proteome</keyword>
<protein>
    <submittedName>
        <fullName evidence="1">Uncharacterized protein</fullName>
    </submittedName>
</protein>
<dbReference type="HOGENOM" id="CLU_886343_0_0_1"/>
<accession>E3M1E4</accession>
<evidence type="ECO:0000313" key="1">
    <source>
        <dbReference type="EMBL" id="EFO88652.1"/>
    </source>
</evidence>
<gene>
    <name evidence="1" type="ORF">CRE_06522</name>
</gene>